<reference evidence="1 2" key="1">
    <citation type="submission" date="2015-09" db="EMBL/GenBank/DDBJ databases">
        <authorList>
            <consortium name="Pathogen Informatics"/>
        </authorList>
    </citation>
    <scope>NUCLEOTIDE SEQUENCE [LARGE SCALE GENOMIC DNA]</scope>
    <source>
        <strain evidence="1 2">2789STDY5608849</strain>
    </source>
</reference>
<sequence length="163" mass="18756">MRFNSKKYKELMAAQELTPEDICRKTGLDEKPFQRIMTNGFASEDAMERLASVAAVPIGELLLPDISGNIENAIEFLKDQDTCTVTFSQGRYISRIKKLAETHPEECKILAINKLPHEGETICAHIPTAWIKINPGLNLTDEQRDERRRRFCENVEYYRHENS</sequence>
<evidence type="ECO:0000313" key="2">
    <source>
        <dbReference type="Proteomes" id="UP000095706"/>
    </source>
</evidence>
<proteinExistence type="predicted"/>
<gene>
    <name evidence="1" type="ORF">ERS852406_01536</name>
</gene>
<dbReference type="EMBL" id="CYYV01000007">
    <property type="protein sequence ID" value="CUO24016.1"/>
    <property type="molecule type" value="Genomic_DNA"/>
</dbReference>
<name>A0A174DJ20_9FIRM</name>
<accession>A0A174DJ20</accession>
<dbReference type="Proteomes" id="UP000095706">
    <property type="component" value="Unassembled WGS sequence"/>
</dbReference>
<protein>
    <submittedName>
        <fullName evidence="1">Uncharacterized protein</fullName>
    </submittedName>
</protein>
<organism evidence="1 2">
    <name type="scientific">Fusicatenibacter saccharivorans</name>
    <dbReference type="NCBI Taxonomy" id="1150298"/>
    <lineage>
        <taxon>Bacteria</taxon>
        <taxon>Bacillati</taxon>
        <taxon>Bacillota</taxon>
        <taxon>Clostridia</taxon>
        <taxon>Lachnospirales</taxon>
        <taxon>Lachnospiraceae</taxon>
        <taxon>Fusicatenibacter</taxon>
    </lineage>
</organism>
<evidence type="ECO:0000313" key="1">
    <source>
        <dbReference type="EMBL" id="CUO24016.1"/>
    </source>
</evidence>
<dbReference type="AlphaFoldDB" id="A0A174DJ20"/>